<dbReference type="PANTHER" id="PTHR15092">
    <property type="entry name" value="POLY A -SPECIFIC RIBONUCLEASE/TARGET OF EGR1, MEMBER 1"/>
    <property type="match status" value="1"/>
</dbReference>
<dbReference type="GO" id="GO:0000289">
    <property type="term" value="P:nuclear-transcribed mRNA poly(A) tail shortening"/>
    <property type="evidence" value="ECO:0007669"/>
    <property type="project" value="TreeGrafter"/>
</dbReference>
<dbReference type="RefSeq" id="XP_047837769.1">
    <property type="nucleotide sequence ID" value="XM_047981808.1"/>
</dbReference>
<dbReference type="GO" id="GO:0004535">
    <property type="term" value="F:poly(A)-specific ribonuclease activity"/>
    <property type="evidence" value="ECO:0007669"/>
    <property type="project" value="UniProtKB-EC"/>
</dbReference>
<protein>
    <submittedName>
        <fullName evidence="2">Poly(A)-specific ribonuclease</fullName>
        <ecNumber evidence="2">3.1.13.4</ecNumber>
    </submittedName>
</protein>
<dbReference type="GO" id="GO:0005634">
    <property type="term" value="C:nucleus"/>
    <property type="evidence" value="ECO:0007669"/>
    <property type="project" value="TreeGrafter"/>
</dbReference>
<dbReference type="GO" id="GO:0003723">
    <property type="term" value="F:RNA binding"/>
    <property type="evidence" value="ECO:0007669"/>
    <property type="project" value="TreeGrafter"/>
</dbReference>
<evidence type="ECO:0000256" key="1">
    <source>
        <dbReference type="ARBA" id="ARBA00008372"/>
    </source>
</evidence>
<dbReference type="EC" id="3.1.13.4" evidence="2"/>
<dbReference type="Proteomes" id="UP000829364">
    <property type="component" value="Chromosome 1"/>
</dbReference>
<dbReference type="InterPro" id="IPR012337">
    <property type="entry name" value="RNaseH-like_sf"/>
</dbReference>
<dbReference type="GO" id="GO:1990431">
    <property type="term" value="P:priRNA 3'-end processing"/>
    <property type="evidence" value="ECO:0007669"/>
    <property type="project" value="TreeGrafter"/>
</dbReference>
<dbReference type="OrthoDB" id="4916036at2759"/>
<comment type="similarity">
    <text evidence="1">Belongs to the CAF1 family.</text>
</comment>
<dbReference type="GO" id="GO:1990432">
    <property type="term" value="P:siRNA 3'-end processing"/>
    <property type="evidence" value="ECO:0007669"/>
    <property type="project" value="TreeGrafter"/>
</dbReference>
<keyword evidence="2" id="KW-0378">Hydrolase</keyword>
<dbReference type="Pfam" id="PF04857">
    <property type="entry name" value="CAF1"/>
    <property type="match status" value="1"/>
</dbReference>
<gene>
    <name evidence="2" type="ORF">JDV02_000932</name>
</gene>
<organism evidence="2 3">
    <name type="scientific">Purpureocillium takamizusanense</name>
    <dbReference type="NCBI Taxonomy" id="2060973"/>
    <lineage>
        <taxon>Eukaryota</taxon>
        <taxon>Fungi</taxon>
        <taxon>Dikarya</taxon>
        <taxon>Ascomycota</taxon>
        <taxon>Pezizomycotina</taxon>
        <taxon>Sordariomycetes</taxon>
        <taxon>Hypocreomycetidae</taxon>
        <taxon>Hypocreales</taxon>
        <taxon>Ophiocordycipitaceae</taxon>
        <taxon>Purpureocillium</taxon>
    </lineage>
</organism>
<dbReference type="KEGG" id="ptkz:JDV02_000932"/>
<sequence length="290" mass="32542">MDVTARSFWQLLPSMLEAICAADYVAVDLEMSGIMTRDSLTTGEMSLEQAYARLRNAANTFSPVALGVTTVRFVESSYQAQTFTIPISTLVPCHTREDTQLASLLDRKLTFSSNSLRFLEVHGFDVNCAIGSGVPYLSREEMEILSERFLCSGGTTGDLIEESSLTPFDRSFCDHVGKTVRKWLASEPKLKSVLEIPEPRGGNLRRSTTSLVRQVVASEFPQCRCWRQHTGDAMSVVLRDEKKEYEIEQRETEAKVTSLAKNFGEWHEITTTAPADMYRSVMDLRGTDRL</sequence>
<dbReference type="AlphaFoldDB" id="A0A9Q8Q601"/>
<evidence type="ECO:0000313" key="2">
    <source>
        <dbReference type="EMBL" id="UNI14288.1"/>
    </source>
</evidence>
<dbReference type="InterPro" id="IPR051181">
    <property type="entry name" value="CAF1_poly(A)_ribonucleases"/>
</dbReference>
<reference evidence="2" key="1">
    <citation type="submission" date="2021-11" db="EMBL/GenBank/DDBJ databases">
        <title>Purpureocillium_takamizusanense_genome.</title>
        <authorList>
            <person name="Nguyen N.-H."/>
        </authorList>
    </citation>
    <scope>NUCLEOTIDE SEQUENCE</scope>
    <source>
        <strain evidence="2">PT3</strain>
    </source>
</reference>
<evidence type="ECO:0000313" key="3">
    <source>
        <dbReference type="Proteomes" id="UP000829364"/>
    </source>
</evidence>
<dbReference type="Gene3D" id="3.30.420.10">
    <property type="entry name" value="Ribonuclease H-like superfamily/Ribonuclease H"/>
    <property type="match status" value="1"/>
</dbReference>
<dbReference type="SUPFAM" id="SSF53098">
    <property type="entry name" value="Ribonuclease H-like"/>
    <property type="match status" value="1"/>
</dbReference>
<name>A0A9Q8Q601_9HYPO</name>
<keyword evidence="3" id="KW-1185">Reference proteome</keyword>
<accession>A0A9Q8Q601</accession>
<dbReference type="GeneID" id="72062896"/>
<proteinExistence type="inferred from homology"/>
<dbReference type="EMBL" id="CP086354">
    <property type="protein sequence ID" value="UNI14288.1"/>
    <property type="molecule type" value="Genomic_DNA"/>
</dbReference>
<dbReference type="PANTHER" id="PTHR15092:SF22">
    <property type="entry name" value="POLY(A)-SPECIFIC RIBONUCLEASE PNLDC1"/>
    <property type="match status" value="1"/>
</dbReference>
<dbReference type="InterPro" id="IPR036397">
    <property type="entry name" value="RNaseH_sf"/>
</dbReference>
<dbReference type="InterPro" id="IPR006941">
    <property type="entry name" value="RNase_CAF1"/>
</dbReference>